<protein>
    <recommendedName>
        <fullName evidence="1">Methyltransferase domain-containing protein</fullName>
    </recommendedName>
</protein>
<evidence type="ECO:0000313" key="2">
    <source>
        <dbReference type="EMBL" id="GAA3871347.1"/>
    </source>
</evidence>
<dbReference type="EMBL" id="BAABDF010000007">
    <property type="protein sequence ID" value="GAA3871347.1"/>
    <property type="molecule type" value="Genomic_DNA"/>
</dbReference>
<sequence>MSSPFFWKLLHKRYVASPVADEAIYQRKLRETQARLQPSWDILEIGCGSGNTALNHAPFVNSVTACDFCDPMMDHGRARAASEGITNVTFKEARLEDIAMDRDYDAVLMLSLIHLIPDWKNAIAKAAALTKQGGIFVSSTATLGNAAGPMKWIAPIFRFLPIVPTLAVFSRSDLLEEIIANGFTLEESWTNGDNDEISFVIARKTG</sequence>
<accession>A0ABP7KB55</accession>
<evidence type="ECO:0000259" key="1">
    <source>
        <dbReference type="Pfam" id="PF13649"/>
    </source>
</evidence>
<organism evidence="2 3">
    <name type="scientific">Celeribacter arenosi</name>
    <dbReference type="NCBI Taxonomy" id="792649"/>
    <lineage>
        <taxon>Bacteria</taxon>
        <taxon>Pseudomonadati</taxon>
        <taxon>Pseudomonadota</taxon>
        <taxon>Alphaproteobacteria</taxon>
        <taxon>Rhodobacterales</taxon>
        <taxon>Roseobacteraceae</taxon>
        <taxon>Celeribacter</taxon>
    </lineage>
</organism>
<dbReference type="RefSeq" id="WP_344847138.1">
    <property type="nucleotide sequence ID" value="NZ_BAABDF010000007.1"/>
</dbReference>
<evidence type="ECO:0000313" key="3">
    <source>
        <dbReference type="Proteomes" id="UP001399917"/>
    </source>
</evidence>
<dbReference type="InterPro" id="IPR029063">
    <property type="entry name" value="SAM-dependent_MTases_sf"/>
</dbReference>
<dbReference type="CDD" id="cd02440">
    <property type="entry name" value="AdoMet_MTases"/>
    <property type="match status" value="1"/>
</dbReference>
<dbReference type="Proteomes" id="UP001399917">
    <property type="component" value="Unassembled WGS sequence"/>
</dbReference>
<name>A0ABP7KB55_9RHOB</name>
<dbReference type="PANTHER" id="PTHR43591">
    <property type="entry name" value="METHYLTRANSFERASE"/>
    <property type="match status" value="1"/>
</dbReference>
<gene>
    <name evidence="2" type="ORF">GCM10022404_21560</name>
</gene>
<comment type="caution">
    <text evidence="2">The sequence shown here is derived from an EMBL/GenBank/DDBJ whole genome shotgun (WGS) entry which is preliminary data.</text>
</comment>
<dbReference type="Pfam" id="PF13649">
    <property type="entry name" value="Methyltransf_25"/>
    <property type="match status" value="1"/>
</dbReference>
<feature type="domain" description="Methyltransferase" evidence="1">
    <location>
        <begin position="42"/>
        <end position="134"/>
    </location>
</feature>
<dbReference type="InterPro" id="IPR041698">
    <property type="entry name" value="Methyltransf_25"/>
</dbReference>
<proteinExistence type="predicted"/>
<keyword evidence="3" id="KW-1185">Reference proteome</keyword>
<reference evidence="3" key="1">
    <citation type="journal article" date="2019" name="Int. J. Syst. Evol. Microbiol.">
        <title>The Global Catalogue of Microorganisms (GCM) 10K type strain sequencing project: providing services to taxonomists for standard genome sequencing and annotation.</title>
        <authorList>
            <consortium name="The Broad Institute Genomics Platform"/>
            <consortium name="The Broad Institute Genome Sequencing Center for Infectious Disease"/>
            <person name="Wu L."/>
            <person name="Ma J."/>
        </authorList>
    </citation>
    <scope>NUCLEOTIDE SEQUENCE [LARGE SCALE GENOMIC DNA]</scope>
    <source>
        <strain evidence="3">JCM 17190</strain>
    </source>
</reference>
<dbReference type="PANTHER" id="PTHR43591:SF99">
    <property type="entry name" value="OS06G0646000 PROTEIN"/>
    <property type="match status" value="1"/>
</dbReference>
<dbReference type="Gene3D" id="3.40.50.150">
    <property type="entry name" value="Vaccinia Virus protein VP39"/>
    <property type="match status" value="1"/>
</dbReference>
<dbReference type="SUPFAM" id="SSF53335">
    <property type="entry name" value="S-adenosyl-L-methionine-dependent methyltransferases"/>
    <property type="match status" value="1"/>
</dbReference>